<keyword evidence="3" id="KW-1185">Reference proteome</keyword>
<dbReference type="NCBIfam" id="TIGR04534">
    <property type="entry name" value="ELWxxDGT_rpt"/>
    <property type="match status" value="1"/>
</dbReference>
<dbReference type="Gene3D" id="2.130.10.10">
    <property type="entry name" value="YVTN repeat-like/Quinoprotein amine dehydrogenase"/>
    <property type="match status" value="1"/>
</dbReference>
<name>A0A858RFX9_9BACT</name>
<dbReference type="InterPro" id="IPR030916">
    <property type="entry name" value="ELWxxDGT_rpt"/>
</dbReference>
<dbReference type="InterPro" id="IPR015943">
    <property type="entry name" value="WD40/YVTN_repeat-like_dom_sf"/>
</dbReference>
<dbReference type="AlphaFoldDB" id="A0A858RFX9"/>
<reference evidence="2 3" key="1">
    <citation type="submission" date="2020-04" db="EMBL/GenBank/DDBJ databases">
        <title>Luteolibacter sp. G-1-1-1 isolated from soil.</title>
        <authorList>
            <person name="Dahal R.H."/>
        </authorList>
    </citation>
    <scope>NUCLEOTIDE SEQUENCE [LARGE SCALE GENOMIC DNA]</scope>
    <source>
        <strain evidence="2 3">G-1-1-1</strain>
    </source>
</reference>
<dbReference type="Proteomes" id="UP000501812">
    <property type="component" value="Chromosome"/>
</dbReference>
<organism evidence="2 3">
    <name type="scientific">Luteolibacter luteus</name>
    <dbReference type="NCBI Taxonomy" id="2728835"/>
    <lineage>
        <taxon>Bacteria</taxon>
        <taxon>Pseudomonadati</taxon>
        <taxon>Verrucomicrobiota</taxon>
        <taxon>Verrucomicrobiia</taxon>
        <taxon>Verrucomicrobiales</taxon>
        <taxon>Verrucomicrobiaceae</taxon>
        <taxon>Luteolibacter</taxon>
    </lineage>
</organism>
<proteinExistence type="predicted"/>
<evidence type="ECO:0000313" key="2">
    <source>
        <dbReference type="EMBL" id="QJE95458.1"/>
    </source>
</evidence>
<protein>
    <recommendedName>
        <fullName evidence="4">ELWxxDGT repeat protein</fullName>
    </recommendedName>
</protein>
<accession>A0A858RFX9</accession>
<evidence type="ECO:0008006" key="4">
    <source>
        <dbReference type="Google" id="ProtNLM"/>
    </source>
</evidence>
<dbReference type="KEGG" id="luo:HHL09_06570"/>
<evidence type="ECO:0000256" key="1">
    <source>
        <dbReference type="SAM" id="MobiDB-lite"/>
    </source>
</evidence>
<sequence>MVSTPKGVIFTSLSKKTGHELWISDDKGTRLLKDIYPGPASSEIERFLTLNEVVYFTADDGIHGKELWRTDGTPEGTRLHLDLSPGPMNSHVSPLFAAGGKLYILGPSLELYGALFAIDGAGSPPVRIDPPAGNPEHPVERSIYGGFQFSIGNDAYFVSDDYQIWKSDGSSPAVKVGSLDSLNEDQNLIWNVTAVGDKVFISTSSGYSSQGGLWLWRPGAEPVKLMDSDGEKSGYHSSAILDGRFFIVDTRYLIVSDGTVEGTHKLKTLQASGYSVDRELFAWKGSVYFRDPKPHGISELWKADGTEQGTVFLSKLNVVPNGGSLSFQVVGDQLYFQEASWGKSWLWRTDGTPEGTVVVKFMNEPGQYSDETLLGSFGNRLYFVMAGLPMSSLWSTEGTPKTMRKLTRPTEGSGSFFDDREESSIMTDGKQLFLLSETLDSEGEIRTELWRSSGTAAGTRQYWSASGKSLCSSTMLGSRAIYVADQELLITNGTGRGTKVLMDLRKDGGTPGSYHSLFRVDGLVYFRVQRDDTSSLWRTDGTPEGTLELDAGAGSSFASLDGIFYSLTSDGRLYRSNGQADGTWEVKDLSLRPEEAALNLMRVGSRLIFTTKAGAHHSVWTSDGTSAGTTYVDILPTSLVMPTDLEGTLIFFAKVEGEFRLYRYSGSGLEHVTTLPPGFAIPTDLMAGSRRYAVAGGQLYFPCGPLRDASQNVATELWRTDGTAAGTSLVKEIEEDGRFGSGPGAMLAVGNEIFFAANDGIHGGELWRSDGTEEGTVLVTDIEPGTGSSSPKDLTIFKNKLYFTAETSAVGRELFSFPLPKKPSAKR</sequence>
<dbReference type="EMBL" id="CP051774">
    <property type="protein sequence ID" value="QJE95458.1"/>
    <property type="molecule type" value="Genomic_DNA"/>
</dbReference>
<feature type="region of interest" description="Disordered" evidence="1">
    <location>
        <begin position="401"/>
        <end position="420"/>
    </location>
</feature>
<evidence type="ECO:0000313" key="3">
    <source>
        <dbReference type="Proteomes" id="UP000501812"/>
    </source>
</evidence>
<gene>
    <name evidence="2" type="ORF">HHL09_06570</name>
</gene>
<dbReference type="RefSeq" id="WP_169453772.1">
    <property type="nucleotide sequence ID" value="NZ_CP051774.1"/>
</dbReference>